<evidence type="ECO:0000256" key="4">
    <source>
        <dbReference type="ARBA" id="ARBA00022517"/>
    </source>
</evidence>
<dbReference type="PANTHER" id="PTHR31633:SF1">
    <property type="entry name" value="H_ACA RIBONUCLEOPROTEIN COMPLEX NON-CORE SUBUNIT NAF1"/>
    <property type="match status" value="1"/>
</dbReference>
<feature type="compositionally biased region" description="Acidic residues" evidence="9">
    <location>
        <begin position="188"/>
        <end position="211"/>
    </location>
</feature>
<evidence type="ECO:0000256" key="3">
    <source>
        <dbReference type="ARBA" id="ARBA00021438"/>
    </source>
</evidence>
<dbReference type="Gene3D" id="2.40.10.230">
    <property type="entry name" value="Probable tRNA pseudouridine synthase domain"/>
    <property type="match status" value="1"/>
</dbReference>
<dbReference type="GO" id="GO:0006364">
    <property type="term" value="P:rRNA processing"/>
    <property type="evidence" value="ECO:0007669"/>
    <property type="project" value="UniProtKB-KW"/>
</dbReference>
<dbReference type="GO" id="GO:0003723">
    <property type="term" value="F:RNA binding"/>
    <property type="evidence" value="ECO:0007669"/>
    <property type="project" value="UniProtKB-KW"/>
</dbReference>
<dbReference type="PANTHER" id="PTHR31633">
    <property type="entry name" value="H/ACA RIBONUCLEOPROTEIN COMPLEX NON-CORE SUBUNIT NAF1"/>
    <property type="match status" value="1"/>
</dbReference>
<feature type="compositionally biased region" description="Low complexity" evidence="9">
    <location>
        <begin position="692"/>
        <end position="701"/>
    </location>
</feature>
<evidence type="ECO:0000256" key="8">
    <source>
        <dbReference type="ARBA" id="ARBA00023242"/>
    </source>
</evidence>
<dbReference type="InterPro" id="IPR009000">
    <property type="entry name" value="Transl_B-barrel_sf"/>
</dbReference>
<feature type="compositionally biased region" description="Low complexity" evidence="9">
    <location>
        <begin position="45"/>
        <end position="60"/>
    </location>
</feature>
<keyword evidence="11" id="KW-1185">Reference proteome</keyword>
<comment type="similarity">
    <text evidence="2">Belongs to the NAF1 family.</text>
</comment>
<feature type="region of interest" description="Disordered" evidence="9">
    <location>
        <begin position="94"/>
        <end position="211"/>
    </location>
</feature>
<dbReference type="SUPFAM" id="SSF50447">
    <property type="entry name" value="Translation proteins"/>
    <property type="match status" value="1"/>
</dbReference>
<feature type="compositionally biased region" description="Basic and acidic residues" evidence="9">
    <location>
        <begin position="162"/>
        <end position="179"/>
    </location>
</feature>
<dbReference type="GO" id="GO:0000493">
    <property type="term" value="P:box H/ACA snoRNP assembly"/>
    <property type="evidence" value="ECO:0007669"/>
    <property type="project" value="InterPro"/>
</dbReference>
<keyword evidence="4" id="KW-0690">Ribosome biogenesis</keyword>
<feature type="compositionally biased region" description="Basic and acidic residues" evidence="9">
    <location>
        <begin position="390"/>
        <end position="401"/>
    </location>
</feature>
<organism evidence="10 11">
    <name type="scientific">Sporormia fimetaria CBS 119925</name>
    <dbReference type="NCBI Taxonomy" id="1340428"/>
    <lineage>
        <taxon>Eukaryota</taxon>
        <taxon>Fungi</taxon>
        <taxon>Dikarya</taxon>
        <taxon>Ascomycota</taxon>
        <taxon>Pezizomycotina</taxon>
        <taxon>Dothideomycetes</taxon>
        <taxon>Pleosporomycetidae</taxon>
        <taxon>Pleosporales</taxon>
        <taxon>Sporormiaceae</taxon>
        <taxon>Sporormia</taxon>
    </lineage>
</organism>
<dbReference type="InterPro" id="IPR038664">
    <property type="entry name" value="Gar1/Naf1_Cbf5-bd_sf"/>
</dbReference>
<feature type="compositionally biased region" description="Basic and acidic residues" evidence="9">
    <location>
        <begin position="363"/>
        <end position="373"/>
    </location>
</feature>
<dbReference type="GO" id="GO:0005732">
    <property type="term" value="C:sno(s)RNA-containing ribonucleoprotein complex"/>
    <property type="evidence" value="ECO:0007669"/>
    <property type="project" value="InterPro"/>
</dbReference>
<dbReference type="Proteomes" id="UP000799440">
    <property type="component" value="Unassembled WGS sequence"/>
</dbReference>
<evidence type="ECO:0000256" key="9">
    <source>
        <dbReference type="SAM" id="MobiDB-lite"/>
    </source>
</evidence>
<feature type="region of interest" description="Disordered" evidence="9">
    <location>
        <begin position="358"/>
        <end position="449"/>
    </location>
</feature>
<evidence type="ECO:0000256" key="1">
    <source>
        <dbReference type="ARBA" id="ARBA00004123"/>
    </source>
</evidence>
<proteinExistence type="inferred from homology"/>
<dbReference type="EMBL" id="MU006575">
    <property type="protein sequence ID" value="KAF2746971.1"/>
    <property type="molecule type" value="Genomic_DNA"/>
</dbReference>
<evidence type="ECO:0000313" key="10">
    <source>
        <dbReference type="EMBL" id="KAF2746971.1"/>
    </source>
</evidence>
<evidence type="ECO:0000313" key="11">
    <source>
        <dbReference type="Proteomes" id="UP000799440"/>
    </source>
</evidence>
<keyword evidence="6" id="KW-0597">Phosphoprotein</keyword>
<name>A0A6A6VCK3_9PLEO</name>
<keyword evidence="7" id="KW-0694">RNA-binding</keyword>
<dbReference type="AlphaFoldDB" id="A0A6A6VCK3"/>
<evidence type="ECO:0000256" key="5">
    <source>
        <dbReference type="ARBA" id="ARBA00022552"/>
    </source>
</evidence>
<sequence>MADSLEPPAKRARLDEPVADVPGSPVDDTDDDFYETSTPVKPASGPAGVDAHAGHAPAAATSTNVPSQGSLHLPGLGLFNSAAEQQASIIPAVAEAGGNEDGEISDGASLYSDKKPAEPALAPVAQETQEADTAPPVEAVNELASSKPTESAANGQDPVAVDEGKAEFLRAAEANKDNENAEWQLDSEQSDSSDSSSDDSDTSDDDSDEGELLDPAELARLLMMESADDPGAATAANVRTANEEQEVFEKPDITVTDTTKKTELGKVEFIVDNMIVIKAKTSGEYQVLESGSALCLGNNTVIGKVAETLGRVQEPRYSVGFTEAAEIETLGITKDTPIYYVDEYTKFVDTEPLKNQKFTDASNLHDEETHDVEFSDDEKEAEFKRKQKDLKRARAEARAEQDGGNPSGAQEAPQARRHTDVPTAPKAMQYQGGGLNYGSDDEDDLGMYKPLARPDHFEHVVGAGAPVEDRSHVRRGHMRGRGGWPERGRGARGRGRGGGGGPDAGGRGNFRGNQRGRLAGPAGGHHAPQGPADRGRHHDHNRGGRNGQHKDNRAAASASPNRHNQGRPQQQSPSRGHGSRRKRNRQGSSPATAPAAPAAPTATATPASSAPYMQNVALNAATPAWTPPTAATPLQQPYMYGSPAPPPAVPTGAYVNPAFYGQATPQAAAPNAQQNAAQWIQYLQLVAALQGQGQANVGQANPAPPANMPQANQQPSGPQNGPDLNDILRVLGGAPPR</sequence>
<dbReference type="GO" id="GO:0001522">
    <property type="term" value="P:pseudouridine synthesis"/>
    <property type="evidence" value="ECO:0007669"/>
    <property type="project" value="InterPro"/>
</dbReference>
<protein>
    <recommendedName>
        <fullName evidence="3">H/ACA ribonucleoprotein complex non-core subunit NAF1</fullName>
    </recommendedName>
</protein>
<reference evidence="10" key="1">
    <citation type="journal article" date="2020" name="Stud. Mycol.">
        <title>101 Dothideomycetes genomes: a test case for predicting lifestyles and emergence of pathogens.</title>
        <authorList>
            <person name="Haridas S."/>
            <person name="Albert R."/>
            <person name="Binder M."/>
            <person name="Bloem J."/>
            <person name="Labutti K."/>
            <person name="Salamov A."/>
            <person name="Andreopoulos B."/>
            <person name="Baker S."/>
            <person name="Barry K."/>
            <person name="Bills G."/>
            <person name="Bluhm B."/>
            <person name="Cannon C."/>
            <person name="Castanera R."/>
            <person name="Culley D."/>
            <person name="Daum C."/>
            <person name="Ezra D."/>
            <person name="Gonzalez J."/>
            <person name="Henrissat B."/>
            <person name="Kuo A."/>
            <person name="Liang C."/>
            <person name="Lipzen A."/>
            <person name="Lutzoni F."/>
            <person name="Magnuson J."/>
            <person name="Mondo S."/>
            <person name="Nolan M."/>
            <person name="Ohm R."/>
            <person name="Pangilinan J."/>
            <person name="Park H.-J."/>
            <person name="Ramirez L."/>
            <person name="Alfaro M."/>
            <person name="Sun H."/>
            <person name="Tritt A."/>
            <person name="Yoshinaga Y."/>
            <person name="Zwiers L.-H."/>
            <person name="Turgeon B."/>
            <person name="Goodwin S."/>
            <person name="Spatafora J."/>
            <person name="Crous P."/>
            <person name="Grigoriev I."/>
        </authorList>
    </citation>
    <scope>NUCLEOTIDE SEQUENCE</scope>
    <source>
        <strain evidence="10">CBS 119925</strain>
    </source>
</reference>
<evidence type="ECO:0000256" key="2">
    <source>
        <dbReference type="ARBA" id="ARBA00009801"/>
    </source>
</evidence>
<keyword evidence="5" id="KW-0698">rRNA processing</keyword>
<feature type="region of interest" description="Disordered" evidence="9">
    <location>
        <begin position="692"/>
        <end position="737"/>
    </location>
</feature>
<feature type="region of interest" description="Disordered" evidence="9">
    <location>
        <begin position="464"/>
        <end position="608"/>
    </location>
</feature>
<feature type="compositionally biased region" description="Polar residues" evidence="9">
    <location>
        <begin position="558"/>
        <end position="574"/>
    </location>
</feature>
<dbReference type="OrthoDB" id="21550at2759"/>
<evidence type="ECO:0000256" key="6">
    <source>
        <dbReference type="ARBA" id="ARBA00022553"/>
    </source>
</evidence>
<dbReference type="GO" id="GO:0005634">
    <property type="term" value="C:nucleus"/>
    <property type="evidence" value="ECO:0007669"/>
    <property type="project" value="UniProtKB-SubCell"/>
</dbReference>
<feature type="compositionally biased region" description="Low complexity" evidence="9">
    <location>
        <begin position="588"/>
        <end position="608"/>
    </location>
</feature>
<feature type="compositionally biased region" description="Polar residues" evidence="9">
    <location>
        <begin position="143"/>
        <end position="154"/>
    </location>
</feature>
<dbReference type="Pfam" id="PF04410">
    <property type="entry name" value="Gar1"/>
    <property type="match status" value="1"/>
</dbReference>
<feature type="compositionally biased region" description="Low complexity" evidence="9">
    <location>
        <begin position="510"/>
        <end position="532"/>
    </location>
</feature>
<evidence type="ECO:0000256" key="7">
    <source>
        <dbReference type="ARBA" id="ARBA00022884"/>
    </source>
</evidence>
<feature type="region of interest" description="Disordered" evidence="9">
    <location>
        <begin position="1"/>
        <end position="69"/>
    </location>
</feature>
<gene>
    <name evidence="10" type="ORF">M011DRAFT_72717</name>
</gene>
<accession>A0A6A6VCK3</accession>
<dbReference type="InterPro" id="IPR007504">
    <property type="entry name" value="H/ACA_rnp_Gar1/Naf1"/>
</dbReference>
<keyword evidence="8" id="KW-0539">Nucleus</keyword>
<feature type="compositionally biased region" description="Gly residues" evidence="9">
    <location>
        <begin position="496"/>
        <end position="509"/>
    </location>
</feature>
<dbReference type="InterPro" id="IPR040309">
    <property type="entry name" value="Naf1"/>
</dbReference>
<comment type="subcellular location">
    <subcellularLocation>
        <location evidence="1">Nucleus</location>
    </subcellularLocation>
</comment>